<dbReference type="Proteomes" id="UP001208935">
    <property type="component" value="Unassembled WGS sequence"/>
</dbReference>
<name>A0ABT3KNU3_9BURK</name>
<keyword evidence="2" id="KW-1185">Reference proteome</keyword>
<gene>
    <name evidence="1" type="ORF">D5039_01940</name>
</gene>
<accession>A0ABT3KNU3</accession>
<dbReference type="EMBL" id="QZCW01000001">
    <property type="protein sequence ID" value="MCW5319978.1"/>
    <property type="molecule type" value="Genomic_DNA"/>
</dbReference>
<organism evidence="1 2">
    <name type="scientific">Verminephrobacter aporrectodeae subsp. tuberculatae</name>
    <dbReference type="NCBI Taxonomy" id="1110392"/>
    <lineage>
        <taxon>Bacteria</taxon>
        <taxon>Pseudomonadati</taxon>
        <taxon>Pseudomonadota</taxon>
        <taxon>Betaproteobacteria</taxon>
        <taxon>Burkholderiales</taxon>
        <taxon>Comamonadaceae</taxon>
        <taxon>Verminephrobacter</taxon>
    </lineage>
</organism>
<proteinExistence type="predicted"/>
<protein>
    <submittedName>
        <fullName evidence="1">Uncharacterized protein</fullName>
    </submittedName>
</protein>
<sequence>MESKFANIFVVHEGFDGSSGDMNQIDIGDGIFSFIGYLNIFSQRYEYVTGCISTRSASCRAGIVMNSIELVYYGASCFIYIQKMGFKNRTDQPCLMRSIPGISMLYHMGGSPDDIISWFERNEGGRNAFIFRL</sequence>
<evidence type="ECO:0000313" key="1">
    <source>
        <dbReference type="EMBL" id="MCW5319978.1"/>
    </source>
</evidence>
<evidence type="ECO:0000313" key="2">
    <source>
        <dbReference type="Proteomes" id="UP001208935"/>
    </source>
</evidence>
<comment type="caution">
    <text evidence="1">The sequence shown here is derived from an EMBL/GenBank/DDBJ whole genome shotgun (WGS) entry which is preliminary data.</text>
</comment>
<reference evidence="2" key="1">
    <citation type="submission" date="2023-07" db="EMBL/GenBank/DDBJ databases">
        <title>Verminephrobacter genomes.</title>
        <authorList>
            <person name="Lund M.B."/>
        </authorList>
    </citation>
    <scope>NUCLEOTIDE SEQUENCE [LARGE SCALE GENOMIC DNA]</scope>
    <source>
        <strain evidence="2">AtM5-05</strain>
    </source>
</reference>